<proteinExistence type="predicted"/>
<evidence type="ECO:0000313" key="2">
    <source>
        <dbReference type="EMBL" id="WQQ26818.1"/>
    </source>
</evidence>
<sequence>MTEMSTGAPHRNKARGSEFKGEVADFLRSAGHSEAKPETPVTIGEELRSPGDIGGIPFVLAVRTSQRHDISTQLDQASNTAFFLGRRWFGAVLSRRGRPIGESYVVVDLATFADLMQYLPADVPDED</sequence>
<dbReference type="RefSeq" id="WP_322937590.1">
    <property type="nucleotide sequence ID" value="NZ_CP141059.1"/>
</dbReference>
<feature type="compositionally biased region" description="Basic and acidic residues" evidence="1">
    <location>
        <begin position="28"/>
        <end position="37"/>
    </location>
</feature>
<keyword evidence="3" id="KW-1185">Reference proteome</keyword>
<feature type="region of interest" description="Disordered" evidence="1">
    <location>
        <begin position="28"/>
        <end position="49"/>
    </location>
</feature>
<protein>
    <submittedName>
        <fullName evidence="2">Uncharacterized protein</fullName>
    </submittedName>
</protein>
<name>A0ABZ0ZR47_9ACTN</name>
<reference evidence="3" key="1">
    <citation type="submission" date="2023-12" db="EMBL/GenBank/DDBJ databases">
        <title>Novel species in genus Nocardioides.</title>
        <authorList>
            <person name="Zhou H."/>
        </authorList>
    </citation>
    <scope>NUCLEOTIDE SEQUENCE [LARGE SCALE GENOMIC DNA]</scope>
    <source>
        <strain evidence="3">HM61</strain>
    </source>
</reference>
<accession>A0ABZ0ZR47</accession>
<dbReference type="EMBL" id="CP141059">
    <property type="protein sequence ID" value="WQQ26818.1"/>
    <property type="molecule type" value="Genomic_DNA"/>
</dbReference>
<gene>
    <name evidence="2" type="ORF">SHK19_00965</name>
</gene>
<dbReference type="Proteomes" id="UP001327225">
    <property type="component" value="Chromosome"/>
</dbReference>
<feature type="region of interest" description="Disordered" evidence="1">
    <location>
        <begin position="1"/>
        <end position="20"/>
    </location>
</feature>
<organism evidence="2 3">
    <name type="scientific">Nocardioides bizhenqiangii</name>
    <dbReference type="NCBI Taxonomy" id="3095076"/>
    <lineage>
        <taxon>Bacteria</taxon>
        <taxon>Bacillati</taxon>
        <taxon>Actinomycetota</taxon>
        <taxon>Actinomycetes</taxon>
        <taxon>Propionibacteriales</taxon>
        <taxon>Nocardioidaceae</taxon>
        <taxon>Nocardioides</taxon>
    </lineage>
</organism>
<evidence type="ECO:0000313" key="3">
    <source>
        <dbReference type="Proteomes" id="UP001327225"/>
    </source>
</evidence>
<evidence type="ECO:0000256" key="1">
    <source>
        <dbReference type="SAM" id="MobiDB-lite"/>
    </source>
</evidence>